<protein>
    <recommendedName>
        <fullName evidence="3">HhH-GPD domain-containing protein</fullName>
    </recommendedName>
</protein>
<dbReference type="InterPro" id="IPR052054">
    <property type="entry name" value="Oxidative_DNA_repair_enzyme"/>
</dbReference>
<dbReference type="Proteomes" id="UP000516437">
    <property type="component" value="Chromosome 8"/>
</dbReference>
<organism evidence="1 2">
    <name type="scientific">Morella rubra</name>
    <name type="common">Chinese bayberry</name>
    <dbReference type="NCBI Taxonomy" id="262757"/>
    <lineage>
        <taxon>Eukaryota</taxon>
        <taxon>Viridiplantae</taxon>
        <taxon>Streptophyta</taxon>
        <taxon>Embryophyta</taxon>
        <taxon>Tracheophyta</taxon>
        <taxon>Spermatophyta</taxon>
        <taxon>Magnoliopsida</taxon>
        <taxon>eudicotyledons</taxon>
        <taxon>Gunneridae</taxon>
        <taxon>Pentapetalae</taxon>
        <taxon>rosids</taxon>
        <taxon>fabids</taxon>
        <taxon>Fagales</taxon>
        <taxon>Myricaceae</taxon>
        <taxon>Morella</taxon>
    </lineage>
</organism>
<dbReference type="AlphaFoldDB" id="A0A6A1UP52"/>
<keyword evidence="2" id="KW-1185">Reference proteome</keyword>
<dbReference type="OrthoDB" id="4951845at2759"/>
<dbReference type="EMBL" id="RXIC02000026">
    <property type="protein sequence ID" value="KAB1202205.1"/>
    <property type="molecule type" value="Genomic_DNA"/>
</dbReference>
<dbReference type="GO" id="GO:0034039">
    <property type="term" value="F:8-oxo-7,8-dihydroguanine DNA N-glycosylase activity"/>
    <property type="evidence" value="ECO:0007669"/>
    <property type="project" value="TreeGrafter"/>
</dbReference>
<sequence>MKKTNRRTGVLVAGFSGLLHCSRTGQVHSPLQLPVAIPAISDEISASHPEPIAWSRTLSMARALCELQFELQSHSSPVSVAATGGSVPDARITMSKCRKSENEYLIPKTPVGKETKTKLKLPQVSTTFTKSGEAEAELEADAYSRRVSVQSRVKKLEQQDLLYREGREAHAYDMVGNFPTPTELADLDESFLRKRCNLGYRASRILKLAKGIVEGRIHLTQIEEIYEGASFSSYNESADQLRQIDGFGPFTCANVLMRMGFYHVIPTDSETMRHLRQVHARESTLQTVQRDIESIYGKYAPYQFLAYWSELWHLYEKRFGKLSEMPCSNFKLITASKMRSTRGANKRKKACD</sequence>
<evidence type="ECO:0000313" key="1">
    <source>
        <dbReference type="EMBL" id="KAB1202205.1"/>
    </source>
</evidence>
<dbReference type="GO" id="GO:0006285">
    <property type="term" value="P:base-excision repair, AP site formation"/>
    <property type="evidence" value="ECO:0007669"/>
    <property type="project" value="TreeGrafter"/>
</dbReference>
<dbReference type="Gene3D" id="1.10.340.30">
    <property type="entry name" value="Hypothetical protein, domain 2"/>
    <property type="match status" value="1"/>
</dbReference>
<evidence type="ECO:0008006" key="3">
    <source>
        <dbReference type="Google" id="ProtNLM"/>
    </source>
</evidence>
<gene>
    <name evidence="1" type="ORF">CJ030_MR8G006586</name>
</gene>
<evidence type="ECO:0000313" key="2">
    <source>
        <dbReference type="Proteomes" id="UP000516437"/>
    </source>
</evidence>
<dbReference type="GO" id="GO:0005634">
    <property type="term" value="C:nucleus"/>
    <property type="evidence" value="ECO:0007669"/>
    <property type="project" value="TreeGrafter"/>
</dbReference>
<reference evidence="1 2" key="1">
    <citation type="journal article" date="2019" name="Plant Biotechnol. J.">
        <title>The red bayberry genome and genetic basis of sex determination.</title>
        <authorList>
            <person name="Jia H.M."/>
            <person name="Jia H.J."/>
            <person name="Cai Q.L."/>
            <person name="Wang Y."/>
            <person name="Zhao H.B."/>
            <person name="Yang W.F."/>
            <person name="Wang G.Y."/>
            <person name="Li Y.H."/>
            <person name="Zhan D.L."/>
            <person name="Shen Y.T."/>
            <person name="Niu Q.F."/>
            <person name="Chang L."/>
            <person name="Qiu J."/>
            <person name="Zhao L."/>
            <person name="Xie H.B."/>
            <person name="Fu W.Y."/>
            <person name="Jin J."/>
            <person name="Li X.W."/>
            <person name="Jiao Y."/>
            <person name="Zhou C.C."/>
            <person name="Tu T."/>
            <person name="Chai C.Y."/>
            <person name="Gao J.L."/>
            <person name="Fan L.J."/>
            <person name="van de Weg E."/>
            <person name="Wang J.Y."/>
            <person name="Gao Z.S."/>
        </authorList>
    </citation>
    <scope>NUCLEOTIDE SEQUENCE [LARGE SCALE GENOMIC DNA]</scope>
    <source>
        <tissue evidence="1">Leaves</tissue>
    </source>
</reference>
<name>A0A6A1UP52_9ROSI</name>
<proteinExistence type="predicted"/>
<dbReference type="PANTHER" id="PTHR10242:SF4">
    <property type="entry name" value="OS07G0657600 PROTEIN"/>
    <property type="match status" value="1"/>
</dbReference>
<dbReference type="SUPFAM" id="SSF48150">
    <property type="entry name" value="DNA-glycosylase"/>
    <property type="match status" value="1"/>
</dbReference>
<dbReference type="PANTHER" id="PTHR10242">
    <property type="entry name" value="8-OXOGUANINE DNA GLYCOSYLASE"/>
    <property type="match status" value="1"/>
</dbReference>
<accession>A0A6A1UP52</accession>
<dbReference type="InterPro" id="IPR011257">
    <property type="entry name" value="DNA_glycosylase"/>
</dbReference>
<comment type="caution">
    <text evidence="1">The sequence shown here is derived from an EMBL/GenBank/DDBJ whole genome shotgun (WGS) entry which is preliminary data.</text>
</comment>